<dbReference type="InterPro" id="IPR036400">
    <property type="entry name" value="Cyt_B5-like_heme/steroid_sf"/>
</dbReference>
<dbReference type="HOGENOM" id="CLU_854918_0_0_0"/>
<dbReference type="SUPFAM" id="SSF55856">
    <property type="entry name" value="Cytochrome b5-like heme/steroid binding domain"/>
    <property type="match status" value="1"/>
</dbReference>
<evidence type="ECO:0000313" key="4">
    <source>
        <dbReference type="Proteomes" id="UP000002016"/>
    </source>
</evidence>
<feature type="domain" description="Cytochrome b5 heme-binding" evidence="2">
    <location>
        <begin position="158"/>
        <end position="228"/>
    </location>
</feature>
<keyword evidence="1" id="KW-0732">Signal</keyword>
<dbReference type="Gene3D" id="3.10.120.10">
    <property type="entry name" value="Cytochrome b5-like heme/steroid binding domain"/>
    <property type="match status" value="1"/>
</dbReference>
<dbReference type="RefSeq" id="WP_012003421.1">
    <property type="nucleotide sequence ID" value="NC_009828.1"/>
</dbReference>
<name>A8F711_PSELT</name>
<dbReference type="Proteomes" id="UP000002016">
    <property type="component" value="Chromosome"/>
</dbReference>
<keyword evidence="4" id="KW-1185">Reference proteome</keyword>
<feature type="chain" id="PRO_5002720898" evidence="1">
    <location>
        <begin position="19"/>
        <end position="304"/>
    </location>
</feature>
<feature type="signal peptide" evidence="1">
    <location>
        <begin position="1"/>
        <end position="18"/>
    </location>
</feature>
<dbReference type="EMBL" id="CP000812">
    <property type="protein sequence ID" value="ABV33945.1"/>
    <property type="molecule type" value="Genomic_DNA"/>
</dbReference>
<evidence type="ECO:0000256" key="1">
    <source>
        <dbReference type="SAM" id="SignalP"/>
    </source>
</evidence>
<dbReference type="KEGG" id="tle:Tlet_1388"/>
<organism evidence="3 4">
    <name type="scientific">Pseudothermotoga lettingae (strain ATCC BAA-301 / DSM 14385 / NBRC 107922 / TMO)</name>
    <name type="common">Thermotoga lettingae</name>
    <dbReference type="NCBI Taxonomy" id="416591"/>
    <lineage>
        <taxon>Bacteria</taxon>
        <taxon>Thermotogati</taxon>
        <taxon>Thermotogota</taxon>
        <taxon>Thermotogae</taxon>
        <taxon>Thermotogales</taxon>
        <taxon>Thermotogaceae</taxon>
        <taxon>Pseudothermotoga</taxon>
    </lineage>
</organism>
<reference evidence="3 4" key="1">
    <citation type="submission" date="2007-08" db="EMBL/GenBank/DDBJ databases">
        <title>Complete sequence of Thermotoga lettingae TMO.</title>
        <authorList>
            <consortium name="US DOE Joint Genome Institute"/>
            <person name="Copeland A."/>
            <person name="Lucas S."/>
            <person name="Lapidus A."/>
            <person name="Barry K."/>
            <person name="Glavina del Rio T."/>
            <person name="Dalin E."/>
            <person name="Tice H."/>
            <person name="Pitluck S."/>
            <person name="Foster B."/>
            <person name="Bruce D."/>
            <person name="Schmutz J."/>
            <person name="Larimer F."/>
            <person name="Land M."/>
            <person name="Hauser L."/>
            <person name="Kyrpides N."/>
            <person name="Mikhailova N."/>
            <person name="Nelson K."/>
            <person name="Gogarten J.P."/>
            <person name="Noll K."/>
            <person name="Richardson P."/>
        </authorList>
    </citation>
    <scope>NUCLEOTIDE SEQUENCE [LARGE SCALE GENOMIC DNA]</scope>
    <source>
        <strain evidence="4">ATCC BAA-301 / DSM 14385 / NBRC 107922 / TMO</strain>
    </source>
</reference>
<feature type="domain" description="Cytochrome b5 heme-binding" evidence="2">
    <location>
        <begin position="85"/>
        <end position="157"/>
    </location>
</feature>
<reference evidence="3 4" key="2">
    <citation type="journal article" date="2009" name="Proc. Natl. Acad. Sci. U.S.A.">
        <title>On the chimeric nature, thermophilic origin, and phylogenetic placement of the Thermotogales.</title>
        <authorList>
            <person name="Zhaxybayeva O."/>
            <person name="Swithers K.S."/>
            <person name="Lapierre P."/>
            <person name="Fournier G.P."/>
            <person name="Bickhart D.M."/>
            <person name="DeBoy R.T."/>
            <person name="Nelson K.E."/>
            <person name="Nesbo C.L."/>
            <person name="Doolittle W.F."/>
            <person name="Gogarten J.P."/>
            <person name="Noll K.M."/>
        </authorList>
    </citation>
    <scope>NUCLEOTIDE SEQUENCE [LARGE SCALE GENOMIC DNA]</scope>
    <source>
        <strain evidence="4">ATCC BAA-301 / DSM 14385 / NBRC 107922 / TMO</strain>
    </source>
</reference>
<dbReference type="SMART" id="SM01117">
    <property type="entry name" value="Cyt-b5"/>
    <property type="match status" value="2"/>
</dbReference>
<dbReference type="AlphaFoldDB" id="A8F711"/>
<protein>
    <submittedName>
        <fullName evidence="3">Cytochrome b5</fullName>
    </submittedName>
</protein>
<dbReference type="InterPro" id="IPR001199">
    <property type="entry name" value="Cyt_B5-like_heme/steroid-bd"/>
</dbReference>
<accession>A8F711</accession>
<evidence type="ECO:0000313" key="3">
    <source>
        <dbReference type="EMBL" id="ABV33945.1"/>
    </source>
</evidence>
<evidence type="ECO:0000259" key="2">
    <source>
        <dbReference type="SMART" id="SM01117"/>
    </source>
</evidence>
<proteinExistence type="predicted"/>
<dbReference type="STRING" id="416591.Tlet_1388"/>
<sequence length="304" mass="34278" precursor="true">MKKLLLLALTVISAISLSFDLKTFNIREFDGKLPLISLETFMKNKNYTSVEGIVYEMPSEEKFRTKADVDQNLLSKEKIAGILVITIDELALYNGKKNTALVAVNGVVYDVSSSKLWRDGSHRNMHSAGQELTYEILKLSPHGPVKLDQMRPFGILVFTYTQLGKYGKDGTKNYVSAFGVVYDMADSKTVQKGVHFGYPMGSELTFEILQRPGHEDMLNRIYPAGLLVFSREDLKRFDGTKVKVISKDLMKSFVGINGIVYDVTGIDEWQQKIGVDSNYRTGMFYTISDFSPEEELTRVGFVIQ</sequence>
<dbReference type="eggNOG" id="COG4892">
    <property type="taxonomic scope" value="Bacteria"/>
</dbReference>
<gene>
    <name evidence="3" type="ordered locus">Tlet_1388</name>
</gene>